<sequence length="95" mass="10909">MTSALVMEVTELERMKKPFIRAPFKLFRWSAAVCVAEKGSVQLVTTQLRFATSHEGLGNTKSEPETCFARSVSQKMFFLHARFNWFGSRWESVCL</sequence>
<reference evidence="1" key="1">
    <citation type="submission" date="2014-09" db="EMBL/GenBank/DDBJ databases">
        <authorList>
            <person name="Magalhaes I.L.F."/>
            <person name="Oliveira U."/>
            <person name="Santos F.R."/>
            <person name="Vidigal T.H.D.A."/>
            <person name="Brescovit A.D."/>
            <person name="Santos A.J."/>
        </authorList>
    </citation>
    <scope>NUCLEOTIDE SEQUENCE</scope>
    <source>
        <tissue evidence="1">Shoot tissue taken approximately 20 cm above the soil surface</tissue>
    </source>
</reference>
<name>A0A0A9GYH9_ARUDO</name>
<proteinExistence type="predicted"/>
<accession>A0A0A9GYH9</accession>
<dbReference type="AlphaFoldDB" id="A0A0A9GYH9"/>
<dbReference type="EMBL" id="GBRH01172248">
    <property type="protein sequence ID" value="JAE25648.1"/>
    <property type="molecule type" value="Transcribed_RNA"/>
</dbReference>
<reference evidence="1" key="2">
    <citation type="journal article" date="2015" name="Data Brief">
        <title>Shoot transcriptome of the giant reed, Arundo donax.</title>
        <authorList>
            <person name="Barrero R.A."/>
            <person name="Guerrero F.D."/>
            <person name="Moolhuijzen P."/>
            <person name="Goolsby J.A."/>
            <person name="Tidwell J."/>
            <person name="Bellgard S.E."/>
            <person name="Bellgard M.I."/>
        </authorList>
    </citation>
    <scope>NUCLEOTIDE SEQUENCE</scope>
    <source>
        <tissue evidence="1">Shoot tissue taken approximately 20 cm above the soil surface</tissue>
    </source>
</reference>
<evidence type="ECO:0000313" key="1">
    <source>
        <dbReference type="EMBL" id="JAE25648.1"/>
    </source>
</evidence>
<protein>
    <submittedName>
        <fullName evidence="1">Uncharacterized protein</fullName>
    </submittedName>
</protein>
<organism evidence="1">
    <name type="scientific">Arundo donax</name>
    <name type="common">Giant reed</name>
    <name type="synonym">Donax arundinaceus</name>
    <dbReference type="NCBI Taxonomy" id="35708"/>
    <lineage>
        <taxon>Eukaryota</taxon>
        <taxon>Viridiplantae</taxon>
        <taxon>Streptophyta</taxon>
        <taxon>Embryophyta</taxon>
        <taxon>Tracheophyta</taxon>
        <taxon>Spermatophyta</taxon>
        <taxon>Magnoliopsida</taxon>
        <taxon>Liliopsida</taxon>
        <taxon>Poales</taxon>
        <taxon>Poaceae</taxon>
        <taxon>PACMAD clade</taxon>
        <taxon>Arundinoideae</taxon>
        <taxon>Arundineae</taxon>
        <taxon>Arundo</taxon>
    </lineage>
</organism>